<name>A4WQG6_CERS5</name>
<sequence length="228" mass="26257">MANASSALCRRGRQSRHQRHEIETTKVPPRSADQVAVAQGDALVVKHLVQETPDNSPLHLVQRHVGWLFTTHRRRKLTRSQFCHLFRIDGSKKSLKYPDIPLQLVVLIRNVTDDRSMFGGCRRRQQFLNLRPMAARRLLDLPQRIALLKQRHTLHQRVVSVLVVVDGLRAGSAVLHGFGGNRRPGDCSISREEAQTRFEEDLYLTSTAWCFILERFRHAQDGFKLRMT</sequence>
<dbReference type="AlphaFoldDB" id="A4WQG6"/>
<protein>
    <submittedName>
        <fullName evidence="2">Uncharacterized protein</fullName>
    </submittedName>
</protein>
<feature type="compositionally biased region" description="Basic residues" evidence="1">
    <location>
        <begin position="10"/>
        <end position="19"/>
    </location>
</feature>
<dbReference type="HOGENOM" id="CLU_1214061_0_0_5"/>
<evidence type="ECO:0000256" key="1">
    <source>
        <dbReference type="SAM" id="MobiDB-lite"/>
    </source>
</evidence>
<feature type="region of interest" description="Disordered" evidence="1">
    <location>
        <begin position="1"/>
        <end position="29"/>
    </location>
</feature>
<organism evidence="2">
    <name type="scientific">Cereibacter sphaeroides (strain ATCC 17025 / ATH 2.4.3)</name>
    <name type="common">Rhodobacter sphaeroides</name>
    <dbReference type="NCBI Taxonomy" id="349102"/>
    <lineage>
        <taxon>Bacteria</taxon>
        <taxon>Pseudomonadati</taxon>
        <taxon>Pseudomonadota</taxon>
        <taxon>Alphaproteobacteria</taxon>
        <taxon>Rhodobacterales</taxon>
        <taxon>Paracoccaceae</taxon>
        <taxon>Cereibacter</taxon>
    </lineage>
</organism>
<gene>
    <name evidence="2" type="ordered locus">Rsph17025_0724</name>
</gene>
<reference evidence="2" key="1">
    <citation type="submission" date="2007-04" db="EMBL/GenBank/DDBJ databases">
        <title>Complete sequence of chromosome of Rhodobacter sphaeroides ATCC 17025.</title>
        <authorList>
            <consortium name="US DOE Joint Genome Institute"/>
            <person name="Copeland A."/>
            <person name="Lucas S."/>
            <person name="Lapidus A."/>
            <person name="Barry K."/>
            <person name="Detter J.C."/>
            <person name="Glavina del Rio T."/>
            <person name="Hammon N."/>
            <person name="Israni S."/>
            <person name="Dalin E."/>
            <person name="Tice H."/>
            <person name="Pitluck S."/>
            <person name="Chertkov O."/>
            <person name="Brettin T."/>
            <person name="Bruce D."/>
            <person name="Han C."/>
            <person name="Schmutz J."/>
            <person name="Larimer F."/>
            <person name="Land M."/>
            <person name="Hauser L."/>
            <person name="Kyrpides N."/>
            <person name="Kim E."/>
            <person name="Richardson P."/>
            <person name="Mackenzie C."/>
            <person name="Choudhary M."/>
            <person name="Donohue T.J."/>
            <person name="Kaplan S."/>
        </authorList>
    </citation>
    <scope>NUCLEOTIDE SEQUENCE [LARGE SCALE GENOMIC DNA]</scope>
    <source>
        <strain evidence="2">ATCC 17025</strain>
    </source>
</reference>
<evidence type="ECO:0000313" key="2">
    <source>
        <dbReference type="EMBL" id="ABP69630.1"/>
    </source>
</evidence>
<proteinExistence type="predicted"/>
<dbReference type="EMBL" id="CP000661">
    <property type="protein sequence ID" value="ABP69630.1"/>
    <property type="molecule type" value="Genomic_DNA"/>
</dbReference>
<accession>A4WQG6</accession>
<dbReference type="KEGG" id="rsq:Rsph17025_0724"/>